<comment type="caution">
    <text evidence="4">The sequence shown here is derived from an EMBL/GenBank/DDBJ whole genome shotgun (WGS) entry which is preliminary data.</text>
</comment>
<feature type="compositionally biased region" description="Basic and acidic residues" evidence="1">
    <location>
        <begin position="577"/>
        <end position="597"/>
    </location>
</feature>
<dbReference type="InterPro" id="IPR050237">
    <property type="entry name" value="ATP-dep_AMP-bd_enzyme"/>
</dbReference>
<evidence type="ECO:0000259" key="2">
    <source>
        <dbReference type="Pfam" id="PF00501"/>
    </source>
</evidence>
<name>A0A0K8NZR6_PISS1</name>
<feature type="domain" description="AMP-binding enzyme C-terminal" evidence="3">
    <location>
        <begin position="479"/>
        <end position="555"/>
    </location>
</feature>
<feature type="region of interest" description="Disordered" evidence="1">
    <location>
        <begin position="141"/>
        <end position="174"/>
    </location>
</feature>
<dbReference type="PANTHER" id="PTHR43767">
    <property type="entry name" value="LONG-CHAIN-FATTY-ACID--COA LIGASE"/>
    <property type="match status" value="1"/>
</dbReference>
<dbReference type="Pfam" id="PF13193">
    <property type="entry name" value="AMP-binding_C"/>
    <property type="match status" value="1"/>
</dbReference>
<feature type="region of interest" description="Disordered" evidence="1">
    <location>
        <begin position="567"/>
        <end position="609"/>
    </location>
</feature>
<dbReference type="InterPro" id="IPR045851">
    <property type="entry name" value="AMP-bd_C_sf"/>
</dbReference>
<dbReference type="EMBL" id="BBYR01000029">
    <property type="protein sequence ID" value="GAP35868.1"/>
    <property type="molecule type" value="Genomic_DNA"/>
</dbReference>
<keyword evidence="5" id="KW-1185">Reference proteome</keyword>
<dbReference type="Gene3D" id="3.30.300.30">
    <property type="match status" value="1"/>
</dbReference>
<protein>
    <submittedName>
        <fullName evidence="4">Long-chain-fatty-acid--CoA ligase</fullName>
        <ecNumber evidence="4">6.2.1.3</ecNumber>
    </submittedName>
</protein>
<dbReference type="RefSeq" id="WP_082368198.1">
    <property type="nucleotide sequence ID" value="NZ_BBYR01000029.1"/>
</dbReference>
<dbReference type="AlphaFoldDB" id="A0A0K8NZR6"/>
<evidence type="ECO:0000313" key="4">
    <source>
        <dbReference type="EMBL" id="GAP35868.1"/>
    </source>
</evidence>
<gene>
    <name evidence="4" type="ORF">ISF6_1641</name>
</gene>
<dbReference type="GO" id="GO:0004467">
    <property type="term" value="F:long-chain fatty acid-CoA ligase activity"/>
    <property type="evidence" value="ECO:0007669"/>
    <property type="project" value="UniProtKB-EC"/>
</dbReference>
<dbReference type="EC" id="6.2.1.3" evidence="4"/>
<evidence type="ECO:0000256" key="1">
    <source>
        <dbReference type="SAM" id="MobiDB-lite"/>
    </source>
</evidence>
<dbReference type="Pfam" id="PF00501">
    <property type="entry name" value="AMP-binding"/>
    <property type="match status" value="1"/>
</dbReference>
<dbReference type="Gene3D" id="3.40.50.12780">
    <property type="entry name" value="N-terminal domain of ligase-like"/>
    <property type="match status" value="1"/>
</dbReference>
<dbReference type="InterPro" id="IPR020845">
    <property type="entry name" value="AMP-binding_CS"/>
</dbReference>
<dbReference type="InterPro" id="IPR025110">
    <property type="entry name" value="AMP-bd_C"/>
</dbReference>
<dbReference type="Proteomes" id="UP000037660">
    <property type="component" value="Unassembled WGS sequence"/>
</dbReference>
<sequence length="609" mass="63013">MILTLADLVGQGAARWPGAAALRHAGHTRDYATLWAETGAAARGLVAAGLAPGERLAVWTDKRPEAVVALLAAGAAAAAFVPIHPGLKPPQVAHVLADAGAAMLLTTPARWALLAPALADGGAALREVLLLDTDAAPAAAGTGASAGAAPVDAAPAPAGSGAAPGPGAPPTPTPRLQSWSALCATGAATDPPTGAAPATGPAGRRPIDADLAALLYTSGSTGRPKGVALSHRNLVEGARSVAAYLPLRPDDVVLAVLPLSFDYGLNQLSQCFLVGACAVLHDHLLPRDVLQALAREGATALAGVPPLWMQLAALDWPPEVVRRLRFVTNSGGAMPGPTLARLRAALPHTAVVLMYGLTEAFRSTWLPPEQLDRRPDSIGRAIPNAEVLVLREDGSVCADGEVGELVHRGVHVALGYWNDPARTAERFRPLPARLPGLPLAERAVWSGDLVRRDAEGYLYFVGRRDDQIKCSGYRVSPTEVEEVALAVPGVVEAAAFGLPHPQWGQAIGLALVLADGTAPDEAAVLRACRQALASHQQPAHLVFGHAPLPRNPNGKIDRARLAEAHRGRFTAAPAPDAGRRGPVDADRETAHADHAADADATAQRHTPPR</sequence>
<dbReference type="PROSITE" id="PS00455">
    <property type="entry name" value="AMP_BINDING"/>
    <property type="match status" value="1"/>
</dbReference>
<dbReference type="InterPro" id="IPR000873">
    <property type="entry name" value="AMP-dep_synth/lig_dom"/>
</dbReference>
<reference evidence="4 5" key="2">
    <citation type="journal article" date="2016" name="Science">
        <title>A bacterium that degrades and assimilates poly(ethylene terephthalate).</title>
        <authorList>
            <person name="Yoshida S."/>
            <person name="Hiraga K."/>
            <person name="Takehana T."/>
            <person name="Taniguchi I."/>
            <person name="Yamaji H."/>
            <person name="Maeda Y."/>
            <person name="Toyohara K."/>
            <person name="Miyamoto K."/>
            <person name="Kimura Y."/>
            <person name="Oda K."/>
        </authorList>
    </citation>
    <scope>NUCLEOTIDE SEQUENCE [LARGE SCALE GENOMIC DNA]</scope>
    <source>
        <strain evidence="5">NBRC 110686 / TISTR 2288 / 201-F6</strain>
    </source>
</reference>
<evidence type="ECO:0000313" key="5">
    <source>
        <dbReference type="Proteomes" id="UP000037660"/>
    </source>
</evidence>
<proteinExistence type="predicted"/>
<evidence type="ECO:0000259" key="3">
    <source>
        <dbReference type="Pfam" id="PF13193"/>
    </source>
</evidence>
<dbReference type="PANTHER" id="PTHR43767:SF12">
    <property type="entry name" value="AMP-DEPENDENT SYNTHETASE AND LIGASE"/>
    <property type="match status" value="1"/>
</dbReference>
<dbReference type="InterPro" id="IPR042099">
    <property type="entry name" value="ANL_N_sf"/>
</dbReference>
<dbReference type="SUPFAM" id="SSF56801">
    <property type="entry name" value="Acetyl-CoA synthetase-like"/>
    <property type="match status" value="1"/>
</dbReference>
<dbReference type="STRING" id="1547922.ISF6_1641"/>
<keyword evidence="4" id="KW-0436">Ligase</keyword>
<reference evidence="5" key="1">
    <citation type="submission" date="2015-07" db="EMBL/GenBank/DDBJ databases">
        <title>Discovery of a poly(ethylene terephthalate assimilation.</title>
        <authorList>
            <person name="Yoshida S."/>
            <person name="Hiraga K."/>
            <person name="Takehana T."/>
            <person name="Taniguchi I."/>
            <person name="Yamaji H."/>
            <person name="Maeda Y."/>
            <person name="Toyohara K."/>
            <person name="Miyamoto K."/>
            <person name="Kimura Y."/>
            <person name="Oda K."/>
        </authorList>
    </citation>
    <scope>NUCLEOTIDE SEQUENCE [LARGE SCALE GENOMIC DNA]</scope>
    <source>
        <strain evidence="5">NBRC 110686 / TISTR 2288 / 201-F6</strain>
    </source>
</reference>
<feature type="domain" description="AMP-dependent synthetase/ligase" evidence="2">
    <location>
        <begin position="13"/>
        <end position="417"/>
    </location>
</feature>
<accession>A0A0K8NZR6</accession>
<organism evidence="4 5">
    <name type="scientific">Piscinibacter sakaiensis</name>
    <name type="common">Ideonella sakaiensis</name>
    <dbReference type="NCBI Taxonomy" id="1547922"/>
    <lineage>
        <taxon>Bacteria</taxon>
        <taxon>Pseudomonadati</taxon>
        <taxon>Pseudomonadota</taxon>
        <taxon>Betaproteobacteria</taxon>
        <taxon>Burkholderiales</taxon>
        <taxon>Sphaerotilaceae</taxon>
        <taxon>Piscinibacter</taxon>
    </lineage>
</organism>
<feature type="compositionally biased region" description="Low complexity" evidence="1">
    <location>
        <begin position="141"/>
        <end position="165"/>
    </location>
</feature>